<evidence type="ECO:0000313" key="1">
    <source>
        <dbReference type="EMBL" id="GIH73488.1"/>
    </source>
</evidence>
<protein>
    <submittedName>
        <fullName evidence="1">Uncharacterized protein</fullName>
    </submittedName>
</protein>
<name>A0A8J3W2Q9_9ACTN</name>
<dbReference type="AlphaFoldDB" id="A0A8J3W2Q9"/>
<proteinExistence type="predicted"/>
<gene>
    <name evidence="1" type="ORF">Mth01_57410</name>
</gene>
<dbReference type="EMBL" id="BOOG01000098">
    <property type="protein sequence ID" value="GIH73488.1"/>
    <property type="molecule type" value="Genomic_DNA"/>
</dbReference>
<dbReference type="Proteomes" id="UP000610966">
    <property type="component" value="Unassembled WGS sequence"/>
</dbReference>
<evidence type="ECO:0000313" key="2">
    <source>
        <dbReference type="Proteomes" id="UP000610966"/>
    </source>
</evidence>
<sequence length="89" mass="9248">MWAVAPHVLAQVAAEAIEAGDGYAARDVLGYRSTLTGLTGEHREALSALVSGSGLGSGTLPEPLLDSLENSVKLAEEKLSVSTCLIRQQ</sequence>
<comment type="caution">
    <text evidence="1">The sequence shown here is derived from an EMBL/GenBank/DDBJ whole genome shotgun (WGS) entry which is preliminary data.</text>
</comment>
<accession>A0A8J3W2Q9</accession>
<organism evidence="1 2">
    <name type="scientific">Sphaerimonospora thailandensis</name>
    <dbReference type="NCBI Taxonomy" id="795644"/>
    <lineage>
        <taxon>Bacteria</taxon>
        <taxon>Bacillati</taxon>
        <taxon>Actinomycetota</taxon>
        <taxon>Actinomycetes</taxon>
        <taxon>Streptosporangiales</taxon>
        <taxon>Streptosporangiaceae</taxon>
        <taxon>Sphaerimonospora</taxon>
    </lineage>
</organism>
<keyword evidence="2" id="KW-1185">Reference proteome</keyword>
<reference evidence="1" key="1">
    <citation type="submission" date="2021-01" db="EMBL/GenBank/DDBJ databases">
        <title>Whole genome shotgun sequence of Sphaerimonospora thailandensis NBRC 107569.</title>
        <authorList>
            <person name="Komaki H."/>
            <person name="Tamura T."/>
        </authorList>
    </citation>
    <scope>NUCLEOTIDE SEQUENCE</scope>
    <source>
        <strain evidence="1">NBRC 107569</strain>
    </source>
</reference>